<dbReference type="Proteomes" id="UP001516400">
    <property type="component" value="Unassembled WGS sequence"/>
</dbReference>
<sequence length="103" mass="11636">MAVKLLPAREASAAYYEMGLATHYYTVYNLANCDAVCFWFTETEGILNCASCLVQEIQTLLEKKPIVVIFSDGCTSRTAMRFFRTTLFLSGFVDITNRKIKIS</sequence>
<reference evidence="1 2" key="1">
    <citation type="journal article" date="2021" name="BMC Biol.">
        <title>Horizontally acquired antibacterial genes associated with adaptive radiation of ladybird beetles.</title>
        <authorList>
            <person name="Li H.S."/>
            <person name="Tang X.F."/>
            <person name="Huang Y.H."/>
            <person name="Xu Z.Y."/>
            <person name="Chen M.L."/>
            <person name="Du X.Y."/>
            <person name="Qiu B.Y."/>
            <person name="Chen P.T."/>
            <person name="Zhang W."/>
            <person name="Slipinski A."/>
            <person name="Escalona H.E."/>
            <person name="Waterhouse R.M."/>
            <person name="Zwick A."/>
            <person name="Pang H."/>
        </authorList>
    </citation>
    <scope>NUCLEOTIDE SEQUENCE [LARGE SCALE GENOMIC DNA]</scope>
    <source>
        <strain evidence="1">SYSU2018</strain>
    </source>
</reference>
<protein>
    <submittedName>
        <fullName evidence="1">Uncharacterized protein</fullName>
    </submittedName>
</protein>
<name>A0ABD2NYU5_9CUCU</name>
<dbReference type="AlphaFoldDB" id="A0ABD2NYU5"/>
<dbReference type="EMBL" id="JABFTP020000165">
    <property type="protein sequence ID" value="KAL3283759.1"/>
    <property type="molecule type" value="Genomic_DNA"/>
</dbReference>
<comment type="caution">
    <text evidence="1">The sequence shown here is derived from an EMBL/GenBank/DDBJ whole genome shotgun (WGS) entry which is preliminary data.</text>
</comment>
<organism evidence="1 2">
    <name type="scientific">Cryptolaemus montrouzieri</name>
    <dbReference type="NCBI Taxonomy" id="559131"/>
    <lineage>
        <taxon>Eukaryota</taxon>
        <taxon>Metazoa</taxon>
        <taxon>Ecdysozoa</taxon>
        <taxon>Arthropoda</taxon>
        <taxon>Hexapoda</taxon>
        <taxon>Insecta</taxon>
        <taxon>Pterygota</taxon>
        <taxon>Neoptera</taxon>
        <taxon>Endopterygota</taxon>
        <taxon>Coleoptera</taxon>
        <taxon>Polyphaga</taxon>
        <taxon>Cucujiformia</taxon>
        <taxon>Coccinelloidea</taxon>
        <taxon>Coccinellidae</taxon>
        <taxon>Scymninae</taxon>
        <taxon>Scymnini</taxon>
        <taxon>Cryptolaemus</taxon>
    </lineage>
</organism>
<evidence type="ECO:0000313" key="1">
    <source>
        <dbReference type="EMBL" id="KAL3283759.1"/>
    </source>
</evidence>
<evidence type="ECO:0000313" key="2">
    <source>
        <dbReference type="Proteomes" id="UP001516400"/>
    </source>
</evidence>
<gene>
    <name evidence="1" type="ORF">HHI36_017929</name>
</gene>
<keyword evidence="2" id="KW-1185">Reference proteome</keyword>
<accession>A0ABD2NYU5</accession>
<proteinExistence type="predicted"/>